<dbReference type="Gene3D" id="3.90.550.10">
    <property type="entry name" value="Spore Coat Polysaccharide Biosynthesis Protein SpsA, Chain A"/>
    <property type="match status" value="1"/>
</dbReference>
<evidence type="ECO:0000313" key="2">
    <source>
        <dbReference type="EMBL" id="RFA11619.1"/>
    </source>
</evidence>
<dbReference type="PANTHER" id="PTHR36529:SF1">
    <property type="entry name" value="GLYCOSYLTRANSFERASE"/>
    <property type="match status" value="1"/>
</dbReference>
<dbReference type="InterPro" id="IPR018641">
    <property type="entry name" value="Trfase_1_rSAM/seldom-assoc"/>
</dbReference>
<accession>A0A3E0VPT2</accession>
<evidence type="ECO:0000313" key="3">
    <source>
        <dbReference type="Proteomes" id="UP000256709"/>
    </source>
</evidence>
<dbReference type="InterPro" id="IPR029044">
    <property type="entry name" value="Nucleotide-diphossugar_trans"/>
</dbReference>
<reference evidence="2 3" key="1">
    <citation type="submission" date="2017-04" db="EMBL/GenBank/DDBJ databases">
        <title>Comparative genome analysis of Subtercola boreus.</title>
        <authorList>
            <person name="Cho Y.-J."/>
            <person name="Cho A."/>
            <person name="Kim O.-S."/>
            <person name="Lee J.-I."/>
        </authorList>
    </citation>
    <scope>NUCLEOTIDE SEQUENCE [LARGE SCALE GENOMIC DNA]</scope>
    <source>
        <strain evidence="2 3">P27444</strain>
    </source>
</reference>
<gene>
    <name evidence="2" type="ORF">B7R21_13085</name>
</gene>
<dbReference type="AlphaFoldDB" id="A0A3E0VPT2"/>
<evidence type="ECO:0008006" key="4">
    <source>
        <dbReference type="Google" id="ProtNLM"/>
    </source>
</evidence>
<dbReference type="OrthoDB" id="9798250at2"/>
<proteinExistence type="predicted"/>
<organism evidence="2 3">
    <name type="scientific">Subtercola boreus</name>
    <dbReference type="NCBI Taxonomy" id="120213"/>
    <lineage>
        <taxon>Bacteria</taxon>
        <taxon>Bacillati</taxon>
        <taxon>Actinomycetota</taxon>
        <taxon>Actinomycetes</taxon>
        <taxon>Micrococcales</taxon>
        <taxon>Microbacteriaceae</taxon>
        <taxon>Subtercola</taxon>
    </lineage>
</organism>
<protein>
    <recommendedName>
        <fullName evidence="4">Glycosyltransferase</fullName>
    </recommendedName>
</protein>
<name>A0A3E0VPT2_9MICO</name>
<dbReference type="EMBL" id="NBXA01000023">
    <property type="protein sequence ID" value="RFA11619.1"/>
    <property type="molecule type" value="Genomic_DNA"/>
</dbReference>
<dbReference type="PANTHER" id="PTHR36529">
    <property type="entry name" value="SLL1095 PROTEIN"/>
    <property type="match status" value="1"/>
</dbReference>
<evidence type="ECO:0000256" key="1">
    <source>
        <dbReference type="SAM" id="MobiDB-lite"/>
    </source>
</evidence>
<feature type="compositionally biased region" description="Low complexity" evidence="1">
    <location>
        <begin position="208"/>
        <end position="228"/>
    </location>
</feature>
<comment type="caution">
    <text evidence="2">The sequence shown here is derived from an EMBL/GenBank/DDBJ whole genome shotgun (WGS) entry which is preliminary data.</text>
</comment>
<dbReference type="RefSeq" id="WP_116283684.1">
    <property type="nucleotide sequence ID" value="NZ_NBXA01000023.1"/>
</dbReference>
<dbReference type="SUPFAM" id="SSF53448">
    <property type="entry name" value="Nucleotide-diphospho-sugar transferases"/>
    <property type="match status" value="1"/>
</dbReference>
<sequence>MLTVIVIAKECVPGRVKTRLTPDLTFGQAAAVASASLADTLDVVRGLPAERRILAFDGDPANAPVEAAGFELIPQAEGGLDARLADIFSKCEGPTLLVGMDTPQLLRSHLEPVLSWPQGVDSELPDAWLGLSTDGGFWALAMANPDGSVIEGVPMSQDDTGSIQLDRLHQAGLTVGLLASLTDVDTAQDAALVASLAPDGRFAAAWRAAASENTAPTHTAPTHTAPTHTARDLAGARA</sequence>
<feature type="region of interest" description="Disordered" evidence="1">
    <location>
        <begin position="208"/>
        <end position="238"/>
    </location>
</feature>
<dbReference type="Pfam" id="PF09837">
    <property type="entry name" value="DUF2064"/>
    <property type="match status" value="1"/>
</dbReference>
<dbReference type="Proteomes" id="UP000256709">
    <property type="component" value="Unassembled WGS sequence"/>
</dbReference>